<evidence type="ECO:0000313" key="11">
    <source>
        <dbReference type="EMBL" id="UHB41846.1"/>
    </source>
</evidence>
<keyword evidence="6" id="KW-0235">DNA replication</keyword>
<evidence type="ECO:0000256" key="2">
    <source>
        <dbReference type="ARBA" id="ARBA00012417"/>
    </source>
</evidence>
<dbReference type="EC" id="2.7.7.7" evidence="2"/>
<feature type="domain" description="DNA-directed DNA polymerase family B mitochondria/virus" evidence="10">
    <location>
        <begin position="196"/>
        <end position="274"/>
    </location>
</feature>
<evidence type="ECO:0000256" key="3">
    <source>
        <dbReference type="ARBA" id="ARBA00014385"/>
    </source>
</evidence>
<evidence type="ECO:0000256" key="4">
    <source>
        <dbReference type="ARBA" id="ARBA00022679"/>
    </source>
</evidence>
<dbReference type="InterPro" id="IPR012337">
    <property type="entry name" value="RNaseH-like_sf"/>
</dbReference>
<evidence type="ECO:0000256" key="6">
    <source>
        <dbReference type="ARBA" id="ARBA00022705"/>
    </source>
</evidence>
<gene>
    <name evidence="11" type="primary">orf277</name>
</gene>
<keyword evidence="11" id="KW-0496">Mitochondrion</keyword>
<evidence type="ECO:0000256" key="8">
    <source>
        <dbReference type="ARBA" id="ARBA00023125"/>
    </source>
</evidence>
<comment type="catalytic activity">
    <reaction evidence="9">
        <text>DNA(n) + a 2'-deoxyribonucleoside 5'-triphosphate = DNA(n+1) + diphosphate</text>
        <dbReference type="Rhea" id="RHEA:22508"/>
        <dbReference type="Rhea" id="RHEA-COMP:17339"/>
        <dbReference type="Rhea" id="RHEA-COMP:17340"/>
        <dbReference type="ChEBI" id="CHEBI:33019"/>
        <dbReference type="ChEBI" id="CHEBI:61560"/>
        <dbReference type="ChEBI" id="CHEBI:173112"/>
        <dbReference type="EC" id="2.7.7.7"/>
    </reaction>
</comment>
<comment type="similarity">
    <text evidence="1">Belongs to the DNA polymerase type-B family.</text>
</comment>
<sequence>MSKTENKSLIVDIRNKNKVIQTHLVNKVSIPSMYDTDKWGILENKYSIDNITKYSISKGNYRIEILQTLSSRNVEIFNKNNKLIIQFTDNFKNDNYFIRTIKDTQYHFINEKLIVNIKDKKDTKFISKIKQDNVINNNIITMDLETVSNIINNEEVLSVISACIYDGENKYYFYLSDYNSSDDLLRAAIKSLMIDKYNDYKIYIHNLSRFDGIFLLRILAAIENTKLDILQRDDKMIALTLKYGNKCKITFHDSMLMLPSSLEELSNSFNIEIHLKS</sequence>
<dbReference type="GO" id="GO:0006260">
    <property type="term" value="P:DNA replication"/>
    <property type="evidence" value="ECO:0007669"/>
    <property type="project" value="UniProtKB-KW"/>
</dbReference>
<keyword evidence="5" id="KW-0548">Nucleotidyltransferase</keyword>
<dbReference type="InterPro" id="IPR004868">
    <property type="entry name" value="DNA-dir_DNA_pol_B_mt/vir"/>
</dbReference>
<evidence type="ECO:0000259" key="10">
    <source>
        <dbReference type="Pfam" id="PF03175"/>
    </source>
</evidence>
<keyword evidence="4" id="KW-0808">Transferase</keyword>
<dbReference type="EMBL" id="MZ202357">
    <property type="protein sequence ID" value="UHB41846.1"/>
    <property type="molecule type" value="Genomic_DNA"/>
</dbReference>
<dbReference type="AlphaFoldDB" id="A0A8K1ZR06"/>
<protein>
    <recommendedName>
        <fullName evidence="3">Probable DNA polymerase</fullName>
        <ecNumber evidence="2">2.7.7.7</ecNumber>
    </recommendedName>
</protein>
<keyword evidence="7" id="KW-0239">DNA-directed DNA polymerase</keyword>
<organism evidence="11">
    <name type="scientific">Butyriboletus roseoflavus</name>
    <dbReference type="NCBI Taxonomy" id="1325616"/>
    <lineage>
        <taxon>Eukaryota</taxon>
        <taxon>Fungi</taxon>
        <taxon>Dikarya</taxon>
        <taxon>Basidiomycota</taxon>
        <taxon>Agaricomycotina</taxon>
        <taxon>Agaricomycetes</taxon>
        <taxon>Agaricomycetidae</taxon>
        <taxon>Boletales</taxon>
        <taxon>Boletineae</taxon>
        <taxon>Boletaceae</taxon>
        <taxon>Boletoideae</taxon>
        <taxon>Butyriboletus</taxon>
    </lineage>
</organism>
<dbReference type="InterPro" id="IPR036397">
    <property type="entry name" value="RNaseH_sf"/>
</dbReference>
<proteinExistence type="inferred from homology"/>
<evidence type="ECO:0000256" key="5">
    <source>
        <dbReference type="ARBA" id="ARBA00022695"/>
    </source>
</evidence>
<dbReference type="Gene3D" id="3.30.420.10">
    <property type="entry name" value="Ribonuclease H-like superfamily/Ribonuclease H"/>
    <property type="match status" value="1"/>
</dbReference>
<evidence type="ECO:0000256" key="7">
    <source>
        <dbReference type="ARBA" id="ARBA00022932"/>
    </source>
</evidence>
<evidence type="ECO:0000256" key="1">
    <source>
        <dbReference type="ARBA" id="ARBA00005755"/>
    </source>
</evidence>
<geneLocation type="mitochondrion" evidence="11"/>
<evidence type="ECO:0000256" key="9">
    <source>
        <dbReference type="ARBA" id="ARBA00049244"/>
    </source>
</evidence>
<dbReference type="GO" id="GO:0003677">
    <property type="term" value="F:DNA binding"/>
    <property type="evidence" value="ECO:0007669"/>
    <property type="project" value="UniProtKB-KW"/>
</dbReference>
<accession>A0A8K1ZR06</accession>
<name>A0A8K1ZR06_9AGAM</name>
<dbReference type="GO" id="GO:0003887">
    <property type="term" value="F:DNA-directed DNA polymerase activity"/>
    <property type="evidence" value="ECO:0007669"/>
    <property type="project" value="UniProtKB-KW"/>
</dbReference>
<keyword evidence="8" id="KW-0238">DNA-binding</keyword>
<dbReference type="Pfam" id="PF03175">
    <property type="entry name" value="DNA_pol_B_2"/>
    <property type="match status" value="1"/>
</dbReference>
<dbReference type="SUPFAM" id="SSF53098">
    <property type="entry name" value="Ribonuclease H-like"/>
    <property type="match status" value="1"/>
</dbReference>
<dbReference type="GO" id="GO:0000166">
    <property type="term" value="F:nucleotide binding"/>
    <property type="evidence" value="ECO:0007669"/>
    <property type="project" value="InterPro"/>
</dbReference>
<reference evidence="11" key="1">
    <citation type="submission" date="2021-05" db="EMBL/GenBank/DDBJ databases">
        <title>Characterization of the complete mitochondrial genome of Butyriboletus roseoflavus.</title>
        <authorList>
            <person name="Li Q."/>
            <person name="Peng C."/>
        </authorList>
    </citation>
    <scope>NUCLEOTIDE SEQUENCE</scope>
</reference>